<dbReference type="PANTHER" id="PTHR45913:SF10">
    <property type="entry name" value="DUF4371 DOMAIN-CONTAINING PROTEIN"/>
    <property type="match status" value="1"/>
</dbReference>
<reference evidence="1 2" key="1">
    <citation type="journal article" date="2019" name="Sci. Rep.">
        <title>Orb-weaving spider Araneus ventricosus genome elucidates the spidroin gene catalogue.</title>
        <authorList>
            <person name="Kono N."/>
            <person name="Nakamura H."/>
            <person name="Ohtoshi R."/>
            <person name="Moran D.A.P."/>
            <person name="Shinohara A."/>
            <person name="Yoshida Y."/>
            <person name="Fujiwara M."/>
            <person name="Mori M."/>
            <person name="Tomita M."/>
            <person name="Arakawa K."/>
        </authorList>
    </citation>
    <scope>NUCLEOTIDE SEQUENCE [LARGE SCALE GENOMIC DNA]</scope>
</reference>
<dbReference type="OrthoDB" id="10063846at2759"/>
<comment type="caution">
    <text evidence="1">The sequence shown here is derived from an EMBL/GenBank/DDBJ whole genome shotgun (WGS) entry which is preliminary data.</text>
</comment>
<organism evidence="1 2">
    <name type="scientific">Araneus ventricosus</name>
    <name type="common">Orbweaver spider</name>
    <name type="synonym">Epeira ventricosa</name>
    <dbReference type="NCBI Taxonomy" id="182803"/>
    <lineage>
        <taxon>Eukaryota</taxon>
        <taxon>Metazoa</taxon>
        <taxon>Ecdysozoa</taxon>
        <taxon>Arthropoda</taxon>
        <taxon>Chelicerata</taxon>
        <taxon>Arachnida</taxon>
        <taxon>Araneae</taxon>
        <taxon>Araneomorphae</taxon>
        <taxon>Entelegynae</taxon>
        <taxon>Araneoidea</taxon>
        <taxon>Araneidae</taxon>
        <taxon>Araneus</taxon>
    </lineage>
</organism>
<dbReference type="AlphaFoldDB" id="A0A4Y2TWL3"/>
<evidence type="ECO:0000313" key="2">
    <source>
        <dbReference type="Proteomes" id="UP000499080"/>
    </source>
</evidence>
<sequence length="300" mass="33622">MLSNWEQSSNNVNLASFAVSLEIAKRGKPFTDGEYVKDCFIRASEELFRDFKNKAEIMKKIKDLPLSAKTVQDRTAKTSSNVTHMQVEDIQLASALSLAIDESCGIKDTAQVTLFVRYVSSQGIKDLLGLLPLSGQTRGEDIANAVQKCLEDNGIDINKIVSIATDGARSMTGIHRGVTSILQKKINHEILTLHCIIHQEALCPQTFPAEIVEVMNLVIKIINSILAKALYHRQFKDFLEEIDSQFSDLLLHNKVRWLSRGNVLQRFALCLSEIKTFLNEKSLITPNWKKSNGSKNSTSW</sequence>
<dbReference type="PANTHER" id="PTHR45913">
    <property type="entry name" value="EPM2A-INTERACTING PROTEIN 1"/>
    <property type="match status" value="1"/>
</dbReference>
<dbReference type="InterPro" id="IPR012337">
    <property type="entry name" value="RNaseH-like_sf"/>
</dbReference>
<dbReference type="SUPFAM" id="SSF53098">
    <property type="entry name" value="Ribonuclease H-like"/>
    <property type="match status" value="1"/>
</dbReference>
<dbReference type="Proteomes" id="UP000499080">
    <property type="component" value="Unassembled WGS sequence"/>
</dbReference>
<keyword evidence="2" id="KW-1185">Reference proteome</keyword>
<dbReference type="EMBL" id="BGPR01031191">
    <property type="protein sequence ID" value="GBO04094.1"/>
    <property type="molecule type" value="Genomic_DNA"/>
</dbReference>
<evidence type="ECO:0000313" key="1">
    <source>
        <dbReference type="EMBL" id="GBO04094.1"/>
    </source>
</evidence>
<proteinExistence type="predicted"/>
<gene>
    <name evidence="1" type="primary">ZBED8_17</name>
    <name evidence="1" type="ORF">AVEN_7496_1</name>
</gene>
<name>A0A4Y2TWL3_ARAVE</name>
<protein>
    <submittedName>
        <fullName evidence="1">Protein ZBED8</fullName>
    </submittedName>
</protein>
<accession>A0A4Y2TWL3</accession>